<dbReference type="Gene3D" id="3.40.395.10">
    <property type="entry name" value="Adenoviral Proteinase, Chain A"/>
    <property type="match status" value="1"/>
</dbReference>
<feature type="compositionally biased region" description="Basic and acidic residues" evidence="5">
    <location>
        <begin position="377"/>
        <end position="388"/>
    </location>
</feature>
<proteinExistence type="inferred from homology"/>
<evidence type="ECO:0000259" key="6">
    <source>
        <dbReference type="PROSITE" id="PS50600"/>
    </source>
</evidence>
<dbReference type="AlphaFoldDB" id="A0ABD0UKW2"/>
<name>A0ABD0UKW2_DENTH</name>
<sequence length="876" mass="100786">MYLKVKIARLFFLLPCHSKIPELVKLRTFLPREIPIFGILRQSLEISGNLRSIQKVTNAALPLRFDCMAPYYRPVTSRCYVSTFRAICDSFREVLSPEVENSLRTVHIHQFLFFPAFQQNIPLMYELLKCWDSTEEGFKIKDQLLKFSTDEVAILTGLPNTGVEIIWHNEPLGGVLSTELKSEMTQLSRSTDDATVLKTFISFVVSNLFFPLNSLKTPRRLVSIASSLEEFSSINWAWTLREFMVNEFNRMATKLATEKPLGYINGFIPLLLVWFLEHVNVNKPTNPDSRPRFLRWEGNTNIFYSSEKAAHLVANLKENQIVYVLDGLSAEEADLVHADLTSFQPPPSPLKQKSHEPSDLPPAKKIRIKTSQTSQKPVHELPHESKEEFQSAQAFAQPEWLSHMEERMHNWFDAASSKIQKAIGDRIDKIEANLRRVEGKVDDLQHKFDNHCLQCTVDPERTTAESSSPTTESSHETVEQPLVKWKRLRKFTPTTMDEQPPTTTEQEATPLGDESSPIPMDEQPPTTIEQEVTRLGDESPPITTMQAPPSPTTKEQSPSTSTKEQSPTTKGTEIVPIEETQYPTTIGKAIVPTEDTQSPTTGKEIVTVSSQTIQDIRSPAQTEMDYPGKNFLAPDMQSFIDDCLKRYAYRQDVVFSSGNVILTRRDIDHILLDECLDNFHIDTCAFFLDRKTKALPEIYQPYLYVSPMHRILKSYNDYTDLYIKHIKKETLKRTNLLIMPIINNNHWTLLVGRLKERVWKLYDSLPNPQHKEICVTVVNELYIDLRKCFEADITKWRMNIVRGTPTQSNSFDCGMFVCKYMEKVVLKDKVDWSAYKYWQNDMPRYRADFAYQILLEGERIELNNVKKRIESAAKAH</sequence>
<evidence type="ECO:0000256" key="5">
    <source>
        <dbReference type="SAM" id="MobiDB-lite"/>
    </source>
</evidence>
<dbReference type="EMBL" id="JANQDX010000015">
    <property type="protein sequence ID" value="KAL0910888.1"/>
    <property type="molecule type" value="Genomic_DNA"/>
</dbReference>
<evidence type="ECO:0000313" key="7">
    <source>
        <dbReference type="EMBL" id="KAL0910888.1"/>
    </source>
</evidence>
<dbReference type="GO" id="GO:0008234">
    <property type="term" value="F:cysteine-type peptidase activity"/>
    <property type="evidence" value="ECO:0007669"/>
    <property type="project" value="UniProtKB-KW"/>
</dbReference>
<evidence type="ECO:0000313" key="8">
    <source>
        <dbReference type="Proteomes" id="UP001552299"/>
    </source>
</evidence>
<gene>
    <name evidence="7" type="ORF">M5K25_018985</name>
</gene>
<evidence type="ECO:0000256" key="4">
    <source>
        <dbReference type="ARBA" id="ARBA00022807"/>
    </source>
</evidence>
<dbReference type="PANTHER" id="PTHR12606:SF141">
    <property type="entry name" value="GH15225P-RELATED"/>
    <property type="match status" value="1"/>
</dbReference>
<reference evidence="7 8" key="1">
    <citation type="journal article" date="2024" name="Plant Biotechnol. J.">
        <title>Dendrobium thyrsiflorum genome and its molecular insights into genes involved in important horticultural traits.</title>
        <authorList>
            <person name="Chen B."/>
            <person name="Wang J.Y."/>
            <person name="Zheng P.J."/>
            <person name="Li K.L."/>
            <person name="Liang Y.M."/>
            <person name="Chen X.F."/>
            <person name="Zhang C."/>
            <person name="Zhao X."/>
            <person name="He X."/>
            <person name="Zhang G.Q."/>
            <person name="Liu Z.J."/>
            <person name="Xu Q."/>
        </authorList>
    </citation>
    <scope>NUCLEOTIDE SEQUENCE [LARGE SCALE GENOMIC DNA]</scope>
    <source>
        <strain evidence="7">GZMU011</strain>
    </source>
</reference>
<accession>A0ABD0UKW2</accession>
<dbReference type="PROSITE" id="PS50600">
    <property type="entry name" value="ULP_PROTEASE"/>
    <property type="match status" value="1"/>
</dbReference>
<keyword evidence="3" id="KW-0378">Hydrolase</keyword>
<evidence type="ECO:0000256" key="1">
    <source>
        <dbReference type="ARBA" id="ARBA00005234"/>
    </source>
</evidence>
<evidence type="ECO:0000256" key="3">
    <source>
        <dbReference type="ARBA" id="ARBA00022801"/>
    </source>
</evidence>
<protein>
    <recommendedName>
        <fullName evidence="6">Ubiquitin-like protease family profile domain-containing protein</fullName>
    </recommendedName>
</protein>
<feature type="compositionally biased region" description="Polar residues" evidence="5">
    <location>
        <begin position="541"/>
        <end position="571"/>
    </location>
</feature>
<evidence type="ECO:0000256" key="2">
    <source>
        <dbReference type="ARBA" id="ARBA00022670"/>
    </source>
</evidence>
<dbReference type="PANTHER" id="PTHR12606">
    <property type="entry name" value="SENTRIN/SUMO-SPECIFIC PROTEASE"/>
    <property type="match status" value="1"/>
</dbReference>
<dbReference type="GO" id="GO:0006508">
    <property type="term" value="P:proteolysis"/>
    <property type="evidence" value="ECO:0007669"/>
    <property type="project" value="UniProtKB-KW"/>
</dbReference>
<feature type="region of interest" description="Disordered" evidence="5">
    <location>
        <begin position="459"/>
        <end position="572"/>
    </location>
</feature>
<dbReference type="Proteomes" id="UP001552299">
    <property type="component" value="Unassembled WGS sequence"/>
</dbReference>
<keyword evidence="8" id="KW-1185">Reference proteome</keyword>
<feature type="domain" description="Ubiquitin-like protease family profile" evidence="6">
    <location>
        <begin position="660"/>
        <end position="824"/>
    </location>
</feature>
<keyword evidence="4" id="KW-0788">Thiol protease</keyword>
<dbReference type="InterPro" id="IPR038765">
    <property type="entry name" value="Papain-like_cys_pep_sf"/>
</dbReference>
<feature type="compositionally biased region" description="Low complexity" evidence="5">
    <location>
        <begin position="492"/>
        <end position="510"/>
    </location>
</feature>
<feature type="region of interest" description="Disordered" evidence="5">
    <location>
        <begin position="340"/>
        <end position="388"/>
    </location>
</feature>
<dbReference type="InterPro" id="IPR003653">
    <property type="entry name" value="Peptidase_C48_C"/>
</dbReference>
<keyword evidence="2" id="KW-0645">Protease</keyword>
<comment type="caution">
    <text evidence="7">The sequence shown here is derived from an EMBL/GenBank/DDBJ whole genome shotgun (WGS) entry which is preliminary data.</text>
</comment>
<dbReference type="Pfam" id="PF02902">
    <property type="entry name" value="Peptidase_C48"/>
    <property type="match status" value="1"/>
</dbReference>
<comment type="similarity">
    <text evidence="1">Belongs to the peptidase C48 family.</text>
</comment>
<organism evidence="7 8">
    <name type="scientific">Dendrobium thyrsiflorum</name>
    <name type="common">Pinecone-like raceme dendrobium</name>
    <name type="synonym">Orchid</name>
    <dbReference type="NCBI Taxonomy" id="117978"/>
    <lineage>
        <taxon>Eukaryota</taxon>
        <taxon>Viridiplantae</taxon>
        <taxon>Streptophyta</taxon>
        <taxon>Embryophyta</taxon>
        <taxon>Tracheophyta</taxon>
        <taxon>Spermatophyta</taxon>
        <taxon>Magnoliopsida</taxon>
        <taxon>Liliopsida</taxon>
        <taxon>Asparagales</taxon>
        <taxon>Orchidaceae</taxon>
        <taxon>Epidendroideae</taxon>
        <taxon>Malaxideae</taxon>
        <taxon>Dendrobiinae</taxon>
        <taxon>Dendrobium</taxon>
    </lineage>
</organism>
<dbReference type="SUPFAM" id="SSF54001">
    <property type="entry name" value="Cysteine proteinases"/>
    <property type="match status" value="1"/>
</dbReference>